<dbReference type="Pfam" id="PF04055">
    <property type="entry name" value="Radical_SAM"/>
    <property type="match status" value="1"/>
</dbReference>
<dbReference type="Pfam" id="PF13186">
    <property type="entry name" value="SPASM"/>
    <property type="match status" value="1"/>
</dbReference>
<dbReference type="SFLD" id="SFLDG01067">
    <property type="entry name" value="SPASM/twitch_domain_containing"/>
    <property type="match status" value="1"/>
</dbReference>
<name>A0A1V6CBH4_UNCT6</name>
<sequence>MKKITRFHIQWHIIEACNLRCKHCYQDSFNPENMLEGAQIKKVLANLTQFLKKTNKHTTIDITGGEPLLHPDFWNICEMLEKNDSIEKFGIITNGTLLERDIVKKISSFSKLKTIKISCEGSEKEFFEYIRKFPYDKFLDILKLVSYFKGEKILMFTMMENNSNQVSGLFELVEKYGFDGFILERFFPMGKGRQLSKFILSKQTWKNTIIELLERCGFSSEDLNLVLQYKAFKIKKGEKNWQMFGAPCVVGKTGCAIMHDGSVFPCRRFALNIGNILSQSFEKIWETNPLRNIKKKDLKGLCGSCKIKNCKGCRAFAYCIYGDYLKEDPYCFLVQ</sequence>
<comment type="caution">
    <text evidence="8">The sequence shown here is derived from an EMBL/GenBank/DDBJ whole genome shotgun (WGS) entry which is preliminary data.</text>
</comment>
<dbReference type="SUPFAM" id="SSF102114">
    <property type="entry name" value="Radical SAM enzymes"/>
    <property type="match status" value="1"/>
</dbReference>
<evidence type="ECO:0000256" key="4">
    <source>
        <dbReference type="ARBA" id="ARBA00022723"/>
    </source>
</evidence>
<evidence type="ECO:0000256" key="2">
    <source>
        <dbReference type="ARBA" id="ARBA00022485"/>
    </source>
</evidence>
<dbReference type="SFLD" id="SFLDG01386">
    <property type="entry name" value="main_SPASM_domain-containing"/>
    <property type="match status" value="1"/>
</dbReference>
<comment type="cofactor">
    <cofactor evidence="1">
        <name>[4Fe-4S] cluster</name>
        <dbReference type="ChEBI" id="CHEBI:49883"/>
    </cofactor>
</comment>
<dbReference type="PANTHER" id="PTHR11228:SF7">
    <property type="entry name" value="PQQA PEPTIDE CYCLASE"/>
    <property type="match status" value="1"/>
</dbReference>
<evidence type="ECO:0000256" key="5">
    <source>
        <dbReference type="ARBA" id="ARBA00023004"/>
    </source>
</evidence>
<protein>
    <submittedName>
        <fullName evidence="8">Antilisterial bacteriocin subtilosin biosynthesis protein AlbA</fullName>
    </submittedName>
</protein>
<reference evidence="8" key="1">
    <citation type="submission" date="2017-02" db="EMBL/GenBank/DDBJ databases">
        <title>Delving into the versatile metabolic prowess of the omnipresent phylum Bacteroidetes.</title>
        <authorList>
            <person name="Nobu M.K."/>
            <person name="Mei R."/>
            <person name="Narihiro T."/>
            <person name="Kuroda K."/>
            <person name="Liu W.-T."/>
        </authorList>
    </citation>
    <scope>NUCLEOTIDE SEQUENCE</scope>
    <source>
        <strain evidence="8">ADurb.Bin131</strain>
    </source>
</reference>
<keyword evidence="2" id="KW-0004">4Fe-4S</keyword>
<gene>
    <name evidence="8" type="primary">albA</name>
    <name evidence="8" type="ORF">BWX89_00594</name>
</gene>
<dbReference type="PIRSF" id="PIRSF037420">
    <property type="entry name" value="PQQ_syn_pqqE"/>
    <property type="match status" value="1"/>
</dbReference>
<evidence type="ECO:0000313" key="8">
    <source>
        <dbReference type="EMBL" id="OQB74272.1"/>
    </source>
</evidence>
<keyword evidence="6" id="KW-0411">Iron-sulfur</keyword>
<dbReference type="Gene3D" id="3.20.20.70">
    <property type="entry name" value="Aldolase class I"/>
    <property type="match status" value="1"/>
</dbReference>
<dbReference type="SFLD" id="SFLDS00029">
    <property type="entry name" value="Radical_SAM"/>
    <property type="match status" value="1"/>
</dbReference>
<keyword evidence="3" id="KW-0949">S-adenosyl-L-methionine</keyword>
<keyword evidence="5" id="KW-0408">Iron</keyword>
<dbReference type="InterPro" id="IPR013785">
    <property type="entry name" value="Aldolase_TIM"/>
</dbReference>
<dbReference type="CDD" id="cd21123">
    <property type="entry name" value="SPASM_MftC-like"/>
    <property type="match status" value="1"/>
</dbReference>
<feature type="domain" description="Radical SAM core" evidence="7">
    <location>
        <begin position="3"/>
        <end position="219"/>
    </location>
</feature>
<dbReference type="EMBL" id="MWDQ01000046">
    <property type="protein sequence ID" value="OQB74272.1"/>
    <property type="molecule type" value="Genomic_DNA"/>
</dbReference>
<dbReference type="CDD" id="cd01335">
    <property type="entry name" value="Radical_SAM"/>
    <property type="match status" value="1"/>
</dbReference>
<evidence type="ECO:0000256" key="1">
    <source>
        <dbReference type="ARBA" id="ARBA00001966"/>
    </source>
</evidence>
<dbReference type="GO" id="GO:0003824">
    <property type="term" value="F:catalytic activity"/>
    <property type="evidence" value="ECO:0007669"/>
    <property type="project" value="InterPro"/>
</dbReference>
<dbReference type="PROSITE" id="PS51918">
    <property type="entry name" value="RADICAL_SAM"/>
    <property type="match status" value="1"/>
</dbReference>
<accession>A0A1V6CBH4</accession>
<dbReference type="InterPro" id="IPR007197">
    <property type="entry name" value="rSAM"/>
</dbReference>
<evidence type="ECO:0000256" key="3">
    <source>
        <dbReference type="ARBA" id="ARBA00022691"/>
    </source>
</evidence>
<dbReference type="Proteomes" id="UP000485562">
    <property type="component" value="Unassembled WGS sequence"/>
</dbReference>
<dbReference type="InterPro" id="IPR050377">
    <property type="entry name" value="Radical_SAM_PqqE_MftC-like"/>
</dbReference>
<dbReference type="GO" id="GO:0046872">
    <property type="term" value="F:metal ion binding"/>
    <property type="evidence" value="ECO:0007669"/>
    <property type="project" value="UniProtKB-KW"/>
</dbReference>
<dbReference type="InterPro" id="IPR023885">
    <property type="entry name" value="4Fe4S-binding_SPASM_dom"/>
</dbReference>
<dbReference type="AlphaFoldDB" id="A0A1V6CBH4"/>
<dbReference type="GO" id="GO:0051539">
    <property type="term" value="F:4 iron, 4 sulfur cluster binding"/>
    <property type="evidence" value="ECO:0007669"/>
    <property type="project" value="UniProtKB-KW"/>
</dbReference>
<dbReference type="NCBIfam" id="TIGR04085">
    <property type="entry name" value="rSAM_more_4Fe4S"/>
    <property type="match status" value="1"/>
</dbReference>
<organism evidence="8">
    <name type="scientific">candidate division TA06 bacterium ADurb.Bin131</name>
    <dbReference type="NCBI Taxonomy" id="1852827"/>
    <lineage>
        <taxon>Bacteria</taxon>
        <taxon>Bacteria division TA06</taxon>
    </lineage>
</organism>
<dbReference type="InterPro" id="IPR058240">
    <property type="entry name" value="rSAM_sf"/>
</dbReference>
<dbReference type="InterPro" id="IPR017200">
    <property type="entry name" value="PqqE-like"/>
</dbReference>
<evidence type="ECO:0000259" key="7">
    <source>
        <dbReference type="PROSITE" id="PS51918"/>
    </source>
</evidence>
<keyword evidence="4" id="KW-0479">Metal-binding</keyword>
<evidence type="ECO:0000256" key="6">
    <source>
        <dbReference type="ARBA" id="ARBA00023014"/>
    </source>
</evidence>
<proteinExistence type="predicted"/>
<dbReference type="PANTHER" id="PTHR11228">
    <property type="entry name" value="RADICAL SAM DOMAIN PROTEIN"/>
    <property type="match status" value="1"/>
</dbReference>